<evidence type="ECO:0000259" key="2">
    <source>
        <dbReference type="PROSITE" id="PS50943"/>
    </source>
</evidence>
<dbReference type="EMBL" id="JACRSX010000018">
    <property type="protein sequence ID" value="MBC8563250.1"/>
    <property type="molecule type" value="Genomic_DNA"/>
</dbReference>
<evidence type="ECO:0000256" key="1">
    <source>
        <dbReference type="SAM" id="MobiDB-lite"/>
    </source>
</evidence>
<comment type="caution">
    <text evidence="3">The sequence shown here is derived from an EMBL/GenBank/DDBJ whole genome shotgun (WGS) entry which is preliminary data.</text>
</comment>
<dbReference type="SUPFAM" id="SSF47413">
    <property type="entry name" value="lambda repressor-like DNA-binding domains"/>
    <property type="match status" value="1"/>
</dbReference>
<feature type="region of interest" description="Disordered" evidence="1">
    <location>
        <begin position="151"/>
        <end position="172"/>
    </location>
</feature>
<keyword evidence="4" id="KW-1185">Reference proteome</keyword>
<sequence length="172" mass="19445">MGDRIKKIRKELDLTQQRFGERIGVKGNTIAQYELGRSNPVDSVISLMIREFNVSEDWLRYGKGEMFKPAPSDVLDQLASEYNLSNASYIAIEKFVNLKPEKRNELIEFFLDISKAILESDVDPSAAALPENFAAGFSEDSLIQAFVNAPKTPEELEKEFPAREPDRNKETG</sequence>
<dbReference type="CDD" id="cd00093">
    <property type="entry name" value="HTH_XRE"/>
    <property type="match status" value="1"/>
</dbReference>
<dbReference type="InterPro" id="IPR001387">
    <property type="entry name" value="Cro/C1-type_HTH"/>
</dbReference>
<gene>
    <name evidence="3" type="ORF">H8704_11555</name>
</gene>
<dbReference type="InterPro" id="IPR010982">
    <property type="entry name" value="Lambda_DNA-bd_dom_sf"/>
</dbReference>
<dbReference type="PROSITE" id="PS50943">
    <property type="entry name" value="HTH_CROC1"/>
    <property type="match status" value="1"/>
</dbReference>
<accession>A0ABR7N3Q9</accession>
<organism evidence="3 4">
    <name type="scientific">Jutongia huaianensis</name>
    <dbReference type="NCBI Taxonomy" id="2763668"/>
    <lineage>
        <taxon>Bacteria</taxon>
        <taxon>Bacillati</taxon>
        <taxon>Bacillota</taxon>
        <taxon>Clostridia</taxon>
        <taxon>Lachnospirales</taxon>
        <taxon>Lachnospiraceae</taxon>
        <taxon>Jutongia</taxon>
    </lineage>
</organism>
<proteinExistence type="predicted"/>
<dbReference type="Proteomes" id="UP000606193">
    <property type="component" value="Unassembled WGS sequence"/>
</dbReference>
<feature type="domain" description="HTH cro/C1-type" evidence="2">
    <location>
        <begin position="5"/>
        <end position="59"/>
    </location>
</feature>
<evidence type="ECO:0000313" key="4">
    <source>
        <dbReference type="Proteomes" id="UP000606193"/>
    </source>
</evidence>
<reference evidence="3 4" key="1">
    <citation type="submission" date="2020-08" db="EMBL/GenBank/DDBJ databases">
        <title>Genome public.</title>
        <authorList>
            <person name="Liu C."/>
            <person name="Sun Q."/>
        </authorList>
    </citation>
    <scope>NUCLEOTIDE SEQUENCE [LARGE SCALE GENOMIC DNA]</scope>
    <source>
        <strain evidence="3 4">NSJ-37</strain>
    </source>
</reference>
<protein>
    <submittedName>
        <fullName evidence="3">Helix-turn-helix transcriptional regulator</fullName>
    </submittedName>
</protein>
<evidence type="ECO:0000313" key="3">
    <source>
        <dbReference type="EMBL" id="MBC8563250.1"/>
    </source>
</evidence>
<feature type="compositionally biased region" description="Basic and acidic residues" evidence="1">
    <location>
        <begin position="152"/>
        <end position="172"/>
    </location>
</feature>
<dbReference type="SMART" id="SM00530">
    <property type="entry name" value="HTH_XRE"/>
    <property type="match status" value="1"/>
</dbReference>
<dbReference type="Gene3D" id="1.10.260.40">
    <property type="entry name" value="lambda repressor-like DNA-binding domains"/>
    <property type="match status" value="1"/>
</dbReference>
<dbReference type="Pfam" id="PF01381">
    <property type="entry name" value="HTH_3"/>
    <property type="match status" value="1"/>
</dbReference>
<name>A0ABR7N3Q9_9FIRM</name>